<dbReference type="GO" id="GO:0034605">
    <property type="term" value="P:cellular response to heat"/>
    <property type="evidence" value="ECO:0007669"/>
    <property type="project" value="TreeGrafter"/>
</dbReference>
<dbReference type="AlphaFoldDB" id="A0A848DAK3"/>
<evidence type="ECO:0000256" key="3">
    <source>
        <dbReference type="ARBA" id="ARBA00023186"/>
    </source>
</evidence>
<evidence type="ECO:0000256" key="2">
    <source>
        <dbReference type="ARBA" id="ARBA00022840"/>
    </source>
</evidence>
<dbReference type="PANTHER" id="PTHR11638">
    <property type="entry name" value="ATP-DEPENDENT CLP PROTEASE"/>
    <property type="match status" value="1"/>
</dbReference>
<accession>A0A848DAK3</accession>
<protein>
    <submittedName>
        <fullName evidence="5">AAA domain-containing protein</fullName>
    </submittedName>
</protein>
<dbReference type="SMART" id="SM01086">
    <property type="entry name" value="ClpB_D2-small"/>
    <property type="match status" value="1"/>
</dbReference>
<dbReference type="PROSITE" id="PS00871">
    <property type="entry name" value="CLPAB_2"/>
    <property type="match status" value="1"/>
</dbReference>
<dbReference type="InterPro" id="IPR027417">
    <property type="entry name" value="P-loop_NTPase"/>
</dbReference>
<name>A0A848DAK3_9EURY</name>
<dbReference type="InterPro" id="IPR001270">
    <property type="entry name" value="ClpA/B"/>
</dbReference>
<keyword evidence="1" id="KW-0547">Nucleotide-binding</keyword>
<dbReference type="Proteomes" id="UP000606580">
    <property type="component" value="Unassembled WGS sequence"/>
</dbReference>
<dbReference type="EMBL" id="WNEG01000067">
    <property type="protein sequence ID" value="NMG83241.1"/>
    <property type="molecule type" value="Genomic_DNA"/>
</dbReference>
<sequence length="239" mass="27223">ALAEFLFDEEAAMIRIDMSEYMEKHTVARLIGAPPGYVGYEEGGQLTEAVRRRPYSVILFDEIEKAHSDVFNLFLQILDDGRLTDGHGRTVDFKNTVIIMTSNVGSQWIELAKNEEEMRSQVMEALHHEFKPEFLNRLDDIIIFHPLTQEQLKQIVDIQLRHLLKRLAERKLSLNLTDAAKEFLVKTGYDPNYGARPLKRAIQHYILDPLSLKIIAGDFSEGDAIQVGAEGGKLVFNKV</sequence>
<keyword evidence="2" id="KW-0067">ATP-binding</keyword>
<dbReference type="Pfam" id="PF10431">
    <property type="entry name" value="ClpB_D2-small"/>
    <property type="match status" value="1"/>
</dbReference>
<gene>
    <name evidence="5" type="ORF">GIS02_03420</name>
</gene>
<proteinExistence type="predicted"/>
<dbReference type="PRINTS" id="PR00300">
    <property type="entry name" value="CLPPROTEASEA"/>
</dbReference>
<dbReference type="InterPro" id="IPR019489">
    <property type="entry name" value="Clp_ATPase_C"/>
</dbReference>
<comment type="caution">
    <text evidence="5">The sequence shown here is derived from an EMBL/GenBank/DDBJ whole genome shotgun (WGS) entry which is preliminary data.</text>
</comment>
<dbReference type="SUPFAM" id="SSF52540">
    <property type="entry name" value="P-loop containing nucleoside triphosphate hydrolases"/>
    <property type="match status" value="1"/>
</dbReference>
<dbReference type="InterPro" id="IPR028299">
    <property type="entry name" value="ClpA/B_CS2"/>
</dbReference>
<dbReference type="Gene3D" id="1.10.8.60">
    <property type="match status" value="1"/>
</dbReference>
<dbReference type="InterPro" id="IPR003959">
    <property type="entry name" value="ATPase_AAA_core"/>
</dbReference>
<feature type="non-terminal residue" evidence="5">
    <location>
        <position position="1"/>
    </location>
</feature>
<dbReference type="GO" id="GO:0005524">
    <property type="term" value="F:ATP binding"/>
    <property type="evidence" value="ECO:0007669"/>
    <property type="project" value="UniProtKB-KW"/>
</dbReference>
<dbReference type="FunFam" id="1.10.8.60:FF:000017">
    <property type="entry name" value="ATP-dependent chaperone ClpB"/>
    <property type="match status" value="1"/>
</dbReference>
<dbReference type="CDD" id="cd19499">
    <property type="entry name" value="RecA-like_ClpB_Hsp104-like"/>
    <property type="match status" value="1"/>
</dbReference>
<organism evidence="5 6">
    <name type="scientific">Candidatus Ethanoperedens thermophilum</name>
    <dbReference type="NCBI Taxonomy" id="2766897"/>
    <lineage>
        <taxon>Archaea</taxon>
        <taxon>Methanobacteriati</taxon>
        <taxon>Methanobacteriota</taxon>
        <taxon>Stenosarchaea group</taxon>
        <taxon>Methanomicrobia</taxon>
        <taxon>Methanosarcinales</taxon>
        <taxon>Methanosarcinales incertae sedis</taxon>
        <taxon>GOM Arc I cluster</taxon>
        <taxon>Candidatus Ethanoperedens</taxon>
    </lineage>
</organism>
<evidence type="ECO:0000259" key="4">
    <source>
        <dbReference type="SMART" id="SM01086"/>
    </source>
</evidence>
<keyword evidence="3" id="KW-0143">Chaperone</keyword>
<dbReference type="GO" id="GO:0005737">
    <property type="term" value="C:cytoplasm"/>
    <property type="evidence" value="ECO:0007669"/>
    <property type="project" value="TreeGrafter"/>
</dbReference>
<dbReference type="InterPro" id="IPR050130">
    <property type="entry name" value="ClpA_ClpB"/>
</dbReference>
<dbReference type="Pfam" id="PF07724">
    <property type="entry name" value="AAA_2"/>
    <property type="match status" value="1"/>
</dbReference>
<feature type="domain" description="Clp ATPase C-terminal" evidence="4">
    <location>
        <begin position="147"/>
        <end position="236"/>
    </location>
</feature>
<evidence type="ECO:0000313" key="5">
    <source>
        <dbReference type="EMBL" id="NMG83241.1"/>
    </source>
</evidence>
<dbReference type="GO" id="GO:0016887">
    <property type="term" value="F:ATP hydrolysis activity"/>
    <property type="evidence" value="ECO:0007669"/>
    <property type="project" value="InterPro"/>
</dbReference>
<evidence type="ECO:0000256" key="1">
    <source>
        <dbReference type="ARBA" id="ARBA00022741"/>
    </source>
</evidence>
<dbReference type="Gene3D" id="3.40.50.300">
    <property type="entry name" value="P-loop containing nucleotide triphosphate hydrolases"/>
    <property type="match status" value="1"/>
</dbReference>
<evidence type="ECO:0000313" key="6">
    <source>
        <dbReference type="Proteomes" id="UP000606580"/>
    </source>
</evidence>
<reference evidence="5" key="1">
    <citation type="journal article" date="2020" name="MBio">
        <title>'Candidatus Ethanoperedens,' a Thermophilic Genus of Archaea Mediating the Anaerobic Oxidation of Ethane.</title>
        <authorList>
            <person name="Hahn C.J."/>
            <person name="Laso-Perez R."/>
            <person name="Vulcano F."/>
            <person name="Vaziourakis K.M."/>
            <person name="Stokke R."/>
            <person name="Steen I.H."/>
            <person name="Teske A."/>
            <person name="Boetius A."/>
            <person name="Liebeke M."/>
            <person name="Amann R."/>
            <person name="Knittel K."/>
            <person name="Wegener G."/>
        </authorList>
    </citation>
    <scope>NUCLEOTIDE SEQUENCE</scope>
    <source>
        <strain evidence="5">GoM-Arc1-LC-WB58</strain>
    </source>
</reference>
<dbReference type="PANTHER" id="PTHR11638:SF18">
    <property type="entry name" value="HEAT SHOCK PROTEIN 104"/>
    <property type="match status" value="1"/>
</dbReference>